<comment type="caution">
    <text evidence="11">The sequence shown here is derived from an EMBL/GenBank/DDBJ whole genome shotgun (WGS) entry which is preliminary data.</text>
</comment>
<gene>
    <name evidence="11" type="ORF">EV655_10762</name>
</gene>
<dbReference type="AlphaFoldDB" id="A0A4V2SAC7"/>
<dbReference type="NCBIfam" id="TIGR01139">
    <property type="entry name" value="cysK"/>
    <property type="match status" value="1"/>
</dbReference>
<evidence type="ECO:0000256" key="3">
    <source>
        <dbReference type="ARBA" id="ARBA00012681"/>
    </source>
</evidence>
<dbReference type="EC" id="2.5.1.47" evidence="3"/>
<evidence type="ECO:0000256" key="7">
    <source>
        <dbReference type="ARBA" id="ARBA00078257"/>
    </source>
</evidence>
<evidence type="ECO:0000256" key="8">
    <source>
        <dbReference type="ARBA" id="ARBA00079153"/>
    </source>
</evidence>
<dbReference type="GO" id="GO:0004124">
    <property type="term" value="F:cysteine synthase activity"/>
    <property type="evidence" value="ECO:0007669"/>
    <property type="project" value="UniProtKB-EC"/>
</dbReference>
<reference evidence="11 12" key="1">
    <citation type="submission" date="2019-03" db="EMBL/GenBank/DDBJ databases">
        <title>Genomic Encyclopedia of Type Strains, Phase IV (KMG-IV): sequencing the most valuable type-strain genomes for metagenomic binning, comparative biology and taxonomic classification.</title>
        <authorList>
            <person name="Goeker M."/>
        </authorList>
    </citation>
    <scope>NUCLEOTIDE SEQUENCE [LARGE SCALE GENOMIC DNA]</scope>
    <source>
        <strain evidence="11 12">DSM 4868</strain>
    </source>
</reference>
<dbReference type="GO" id="GO:0006535">
    <property type="term" value="P:cysteine biosynthetic process from serine"/>
    <property type="evidence" value="ECO:0007669"/>
    <property type="project" value="InterPro"/>
</dbReference>
<feature type="region of interest" description="Disordered" evidence="9">
    <location>
        <begin position="223"/>
        <end position="247"/>
    </location>
</feature>
<dbReference type="Proteomes" id="UP000295142">
    <property type="component" value="Unassembled WGS sequence"/>
</dbReference>
<protein>
    <recommendedName>
        <fullName evidence="6">Cysteine synthase B</fullName>
        <ecNumber evidence="3">2.5.1.47</ecNumber>
    </recommendedName>
    <alternativeName>
        <fullName evidence="7">O-acetylserine (thiol)-lyase B</fullName>
    </alternativeName>
    <alternativeName>
        <fullName evidence="8">O-acetylserine sulfhydrylase B</fullName>
    </alternativeName>
</protein>
<evidence type="ECO:0000256" key="6">
    <source>
        <dbReference type="ARBA" id="ARBA00072081"/>
    </source>
</evidence>
<feature type="compositionally biased region" description="Basic and acidic residues" evidence="9">
    <location>
        <begin position="230"/>
        <end position="243"/>
    </location>
</feature>
<dbReference type="InterPro" id="IPR036052">
    <property type="entry name" value="TrpB-like_PALP_sf"/>
</dbReference>
<dbReference type="CDD" id="cd01561">
    <property type="entry name" value="CBS_like"/>
    <property type="match status" value="1"/>
</dbReference>
<comment type="similarity">
    <text evidence="2">Belongs to the cysteine synthase/cystathionine beta-synthase family.</text>
</comment>
<evidence type="ECO:0000313" key="11">
    <source>
        <dbReference type="EMBL" id="TCO71170.1"/>
    </source>
</evidence>
<evidence type="ECO:0000313" key="12">
    <source>
        <dbReference type="Proteomes" id="UP000295142"/>
    </source>
</evidence>
<dbReference type="OrthoDB" id="9805733at2"/>
<proteinExistence type="inferred from homology"/>
<dbReference type="Gene3D" id="3.40.50.1100">
    <property type="match status" value="2"/>
</dbReference>
<evidence type="ECO:0000256" key="5">
    <source>
        <dbReference type="ARBA" id="ARBA00047931"/>
    </source>
</evidence>
<keyword evidence="4" id="KW-0663">Pyridoxal phosphate</keyword>
<comment type="catalytic activity">
    <reaction evidence="5">
        <text>O-acetyl-L-serine + hydrogen sulfide = L-cysteine + acetate</text>
        <dbReference type="Rhea" id="RHEA:14829"/>
        <dbReference type="ChEBI" id="CHEBI:29919"/>
        <dbReference type="ChEBI" id="CHEBI:30089"/>
        <dbReference type="ChEBI" id="CHEBI:35235"/>
        <dbReference type="ChEBI" id="CHEBI:58340"/>
        <dbReference type="EC" id="2.5.1.47"/>
    </reaction>
</comment>
<dbReference type="PROSITE" id="PS00901">
    <property type="entry name" value="CYS_SYNTHASE"/>
    <property type="match status" value="1"/>
</dbReference>
<accession>A0A4V2SAC7</accession>
<sequence length="362" mass="38563">MADQGSIRTTAGRGRLFDSVLDTIGDTPAIRINNLGPDHVTIYVKAEAFNPAASVKDRLAVNIIEAAERSGALKPGQTVVEATSGNTGIGLAMVCAAKGYPLVITMAESFSVERRKLMRMLGARVVLTPRADKAMGMVKKAQELAAANGWFLAHQFETGANADIHESTTAREILGDFAGQRLDYVVTGYGTGGTVTGIGRVLRKERPETKIILSEPANARLVASGHAQKRNADGEPDESHPAFEPHPIQGWTPDFIPLVLQEALDKGFYDELIPVAGPDGIRWAQELARNEGILTGISGGSSFAVAVQVAEKAAPGAVILCMLPDTGERYLSTPLFENVPEDMDEDERAISASTPGYRLGQA</sequence>
<organism evidence="11 12">
    <name type="scientific">Rhodovulum euryhalinum</name>
    <dbReference type="NCBI Taxonomy" id="35805"/>
    <lineage>
        <taxon>Bacteria</taxon>
        <taxon>Pseudomonadati</taxon>
        <taxon>Pseudomonadota</taxon>
        <taxon>Alphaproteobacteria</taxon>
        <taxon>Rhodobacterales</taxon>
        <taxon>Paracoccaceae</taxon>
        <taxon>Rhodovulum</taxon>
    </lineage>
</organism>
<dbReference type="InterPro" id="IPR005859">
    <property type="entry name" value="CysK"/>
</dbReference>
<dbReference type="Pfam" id="PF00291">
    <property type="entry name" value="PALP"/>
    <property type="match status" value="1"/>
</dbReference>
<dbReference type="PANTHER" id="PTHR10314">
    <property type="entry name" value="CYSTATHIONINE BETA-SYNTHASE"/>
    <property type="match status" value="1"/>
</dbReference>
<dbReference type="EMBL" id="SLWW01000007">
    <property type="protein sequence ID" value="TCO71170.1"/>
    <property type="molecule type" value="Genomic_DNA"/>
</dbReference>
<evidence type="ECO:0000256" key="9">
    <source>
        <dbReference type="SAM" id="MobiDB-lite"/>
    </source>
</evidence>
<comment type="cofactor">
    <cofactor evidence="1">
        <name>pyridoxal 5'-phosphate</name>
        <dbReference type="ChEBI" id="CHEBI:597326"/>
    </cofactor>
</comment>
<keyword evidence="12" id="KW-1185">Reference proteome</keyword>
<evidence type="ECO:0000256" key="1">
    <source>
        <dbReference type="ARBA" id="ARBA00001933"/>
    </source>
</evidence>
<evidence type="ECO:0000259" key="10">
    <source>
        <dbReference type="Pfam" id="PF00291"/>
    </source>
</evidence>
<evidence type="ECO:0000256" key="2">
    <source>
        <dbReference type="ARBA" id="ARBA00007103"/>
    </source>
</evidence>
<evidence type="ECO:0000256" key="4">
    <source>
        <dbReference type="ARBA" id="ARBA00022898"/>
    </source>
</evidence>
<dbReference type="InterPro" id="IPR050214">
    <property type="entry name" value="Cys_Synth/Cystath_Beta-Synth"/>
</dbReference>
<dbReference type="InterPro" id="IPR001216">
    <property type="entry name" value="P-phosphate_BS"/>
</dbReference>
<name>A0A4V2SAC7_9RHOB</name>
<dbReference type="InterPro" id="IPR001926">
    <property type="entry name" value="TrpB-like_PALP"/>
</dbReference>
<feature type="domain" description="Tryptophan synthase beta chain-like PALP" evidence="10">
    <location>
        <begin position="21"/>
        <end position="325"/>
    </location>
</feature>
<dbReference type="SUPFAM" id="SSF53686">
    <property type="entry name" value="Tryptophan synthase beta subunit-like PLP-dependent enzymes"/>
    <property type="match status" value="1"/>
</dbReference>
<dbReference type="RefSeq" id="WP_132544304.1">
    <property type="nucleotide sequence ID" value="NZ_SLWW01000007.1"/>
</dbReference>
<dbReference type="FunFam" id="3.40.50.1100:FF:000003">
    <property type="entry name" value="Cystathionine beta-synthase"/>
    <property type="match status" value="1"/>
</dbReference>